<evidence type="ECO:0000313" key="1">
    <source>
        <dbReference type="EMBL" id="ETR67150.1"/>
    </source>
</evidence>
<name>A0A1V1NX44_9BACT</name>
<reference evidence="2" key="1">
    <citation type="submission" date="2012-11" db="EMBL/GenBank/DDBJ databases">
        <authorList>
            <person name="Lucero-Rivera Y.E."/>
            <person name="Tovar-Ramirez D."/>
        </authorList>
    </citation>
    <scope>NUCLEOTIDE SEQUENCE [LARGE SCALE GENOMIC DNA]</scope>
    <source>
        <strain evidence="2">Araruama</strain>
    </source>
</reference>
<dbReference type="AlphaFoldDB" id="A0A1V1NX44"/>
<dbReference type="Proteomes" id="UP000189670">
    <property type="component" value="Unassembled WGS sequence"/>
</dbReference>
<sequence>MKCGDGYKFKHVIPDKIVAKQKIIKVNLIHEQLMDTGCGYRVGPTLTFHHNQCNPGSDNENKLPSPIRWIRPVII</sequence>
<proteinExistence type="predicted"/>
<dbReference type="EMBL" id="ATBP01001534">
    <property type="protein sequence ID" value="ETR67150.1"/>
    <property type="molecule type" value="Genomic_DNA"/>
</dbReference>
<organism evidence="1 2">
    <name type="scientific">Candidatus Magnetoglobus multicellularis str. Araruama</name>
    <dbReference type="NCBI Taxonomy" id="890399"/>
    <lineage>
        <taxon>Bacteria</taxon>
        <taxon>Pseudomonadati</taxon>
        <taxon>Thermodesulfobacteriota</taxon>
        <taxon>Desulfobacteria</taxon>
        <taxon>Desulfobacterales</taxon>
        <taxon>Desulfobacteraceae</taxon>
        <taxon>Candidatus Magnetoglobus</taxon>
    </lineage>
</organism>
<accession>A0A1V1NX44</accession>
<comment type="caution">
    <text evidence="1">The sequence shown here is derived from an EMBL/GenBank/DDBJ whole genome shotgun (WGS) entry which is preliminary data.</text>
</comment>
<evidence type="ECO:0000313" key="2">
    <source>
        <dbReference type="Proteomes" id="UP000189670"/>
    </source>
</evidence>
<gene>
    <name evidence="1" type="ORF">OMM_11902</name>
</gene>
<protein>
    <submittedName>
        <fullName evidence="1">Uncharacterized protein</fullName>
    </submittedName>
</protein>